<proteinExistence type="predicted"/>
<dbReference type="AlphaFoldDB" id="A0A495DLP2"/>
<gene>
    <name evidence="1" type="ORF">C7435_1192</name>
</gene>
<name>A0A495DLP2_9PROT</name>
<evidence type="ECO:0000313" key="2">
    <source>
        <dbReference type="Proteomes" id="UP000273675"/>
    </source>
</evidence>
<comment type="caution">
    <text evidence="1">The sequence shown here is derived from an EMBL/GenBank/DDBJ whole genome shotgun (WGS) entry which is preliminary data.</text>
</comment>
<dbReference type="OrthoDB" id="7634546at2"/>
<reference evidence="1 2" key="1">
    <citation type="submission" date="2018-10" db="EMBL/GenBank/DDBJ databases">
        <title>Genomic Encyclopedia of Type Strains, Phase IV (KMG-IV): sequencing the most valuable type-strain genomes for metagenomic binning, comparative biology and taxonomic classification.</title>
        <authorList>
            <person name="Goeker M."/>
        </authorList>
    </citation>
    <scope>NUCLEOTIDE SEQUENCE [LARGE SCALE GENOMIC DNA]</scope>
    <source>
        <strain evidence="1 2">DSM 4734</strain>
    </source>
</reference>
<sequence length="72" mass="8389">MPADYLDRILDWPTYLADRLSEEEEARQGYFTETGFPMGAEAWLSGLETKSGRRLRPCPCFLRSVLFRVGEW</sequence>
<dbReference type="Proteomes" id="UP000273675">
    <property type="component" value="Unassembled WGS sequence"/>
</dbReference>
<organism evidence="1 2">
    <name type="scientific">Maricaulis maris</name>
    <dbReference type="NCBI Taxonomy" id="74318"/>
    <lineage>
        <taxon>Bacteria</taxon>
        <taxon>Pseudomonadati</taxon>
        <taxon>Pseudomonadota</taxon>
        <taxon>Alphaproteobacteria</taxon>
        <taxon>Maricaulales</taxon>
        <taxon>Maricaulaceae</taxon>
        <taxon>Maricaulis</taxon>
    </lineage>
</organism>
<accession>A0A495DLP2</accession>
<dbReference type="RefSeq" id="WP_121210380.1">
    <property type="nucleotide sequence ID" value="NZ_RBIM01000002.1"/>
</dbReference>
<protein>
    <submittedName>
        <fullName evidence="1">Uncharacterized protein</fullName>
    </submittedName>
</protein>
<dbReference type="EMBL" id="RBIM01000002">
    <property type="protein sequence ID" value="RKR03237.1"/>
    <property type="molecule type" value="Genomic_DNA"/>
</dbReference>
<evidence type="ECO:0000313" key="1">
    <source>
        <dbReference type="EMBL" id="RKR03237.1"/>
    </source>
</evidence>